<evidence type="ECO:0000313" key="3">
    <source>
        <dbReference type="Proteomes" id="UP000823641"/>
    </source>
</evidence>
<accession>A0A9D9HVF4</accession>
<evidence type="ECO:0008006" key="4">
    <source>
        <dbReference type="Google" id="ProtNLM"/>
    </source>
</evidence>
<sequence>MKRYISLVLFLVLLLLPSEMKGQRIVASASVDSVAILIGDQTGLTLEVVQPHDAVVSFPIFSDTIWGGLEIVDMGKMDTLPSDESNVKVRRRYVVTAFEDSLYLVPALPFVSGSDTIWSDAVALKVIQPFEIDTASHMLADVKDIYKAPVYWWGIIRIVLLVLLVALLVVLGIWLYRRYAKKEQHEVVKEEEKRPPYDVAVEQLDKIKAEKMWQQPARLKEYHTELTDVVRTYIEGVFDVASRELPSSEILYMMQPLLKDKKEMLAALKQMLELSDLVKFAKASPSTEENELSLRNAYSFIEGTRPAEQVEEVNTSENELVKVD</sequence>
<dbReference type="Pfam" id="PF17410">
    <property type="entry name" value="Stevor"/>
    <property type="match status" value="1"/>
</dbReference>
<proteinExistence type="predicted"/>
<keyword evidence="1" id="KW-1133">Transmembrane helix</keyword>
<evidence type="ECO:0000313" key="2">
    <source>
        <dbReference type="EMBL" id="MBO8460572.1"/>
    </source>
</evidence>
<reference evidence="2" key="2">
    <citation type="journal article" date="2021" name="PeerJ">
        <title>Extensive microbial diversity within the chicken gut microbiome revealed by metagenomics and culture.</title>
        <authorList>
            <person name="Gilroy R."/>
            <person name="Ravi A."/>
            <person name="Getino M."/>
            <person name="Pursley I."/>
            <person name="Horton D.L."/>
            <person name="Alikhan N.F."/>
            <person name="Baker D."/>
            <person name="Gharbi K."/>
            <person name="Hall N."/>
            <person name="Watson M."/>
            <person name="Adriaenssens E.M."/>
            <person name="Foster-Nyarko E."/>
            <person name="Jarju S."/>
            <person name="Secka A."/>
            <person name="Antonio M."/>
            <person name="Oren A."/>
            <person name="Chaudhuri R.R."/>
            <person name="La Ragione R."/>
            <person name="Hildebrand F."/>
            <person name="Pallen M.J."/>
        </authorList>
    </citation>
    <scope>NUCLEOTIDE SEQUENCE</scope>
    <source>
        <strain evidence="2">G3-3990</strain>
    </source>
</reference>
<dbReference type="AlphaFoldDB" id="A0A9D9HVF4"/>
<evidence type="ECO:0000256" key="1">
    <source>
        <dbReference type="SAM" id="Phobius"/>
    </source>
</evidence>
<organism evidence="2 3">
    <name type="scientific">Candidatus Gallipaludibacter merdavium</name>
    <dbReference type="NCBI Taxonomy" id="2840839"/>
    <lineage>
        <taxon>Bacteria</taxon>
        <taxon>Pseudomonadati</taxon>
        <taxon>Bacteroidota</taxon>
        <taxon>Bacteroidia</taxon>
        <taxon>Bacteroidales</taxon>
        <taxon>Candidatus Gallipaludibacter</taxon>
    </lineage>
</organism>
<protein>
    <recommendedName>
        <fullName evidence="4">Cell wall anchor protein</fullName>
    </recommendedName>
</protein>
<dbReference type="EMBL" id="JADIMG010000091">
    <property type="protein sequence ID" value="MBO8460572.1"/>
    <property type="molecule type" value="Genomic_DNA"/>
</dbReference>
<name>A0A9D9HVF4_9BACT</name>
<gene>
    <name evidence="2" type="ORF">IAA73_09595</name>
</gene>
<feature type="transmembrane region" description="Helical" evidence="1">
    <location>
        <begin position="150"/>
        <end position="176"/>
    </location>
</feature>
<dbReference type="Proteomes" id="UP000823641">
    <property type="component" value="Unassembled WGS sequence"/>
</dbReference>
<reference evidence="2" key="1">
    <citation type="submission" date="2020-10" db="EMBL/GenBank/DDBJ databases">
        <authorList>
            <person name="Gilroy R."/>
        </authorList>
    </citation>
    <scope>NUCLEOTIDE SEQUENCE</scope>
    <source>
        <strain evidence="2">G3-3990</strain>
    </source>
</reference>
<dbReference type="InterPro" id="IPR006374">
    <property type="entry name" value="VSA_Stevor"/>
</dbReference>
<keyword evidence="1" id="KW-0812">Transmembrane</keyword>
<comment type="caution">
    <text evidence="2">The sequence shown here is derived from an EMBL/GenBank/DDBJ whole genome shotgun (WGS) entry which is preliminary data.</text>
</comment>
<keyword evidence="1" id="KW-0472">Membrane</keyword>